<name>A0AAN8ZMK3_9MAGN</name>
<dbReference type="InterPro" id="IPR035925">
    <property type="entry name" value="BSD_dom_sf"/>
</dbReference>
<dbReference type="PANTHER" id="PTHR31923">
    <property type="entry name" value="BSD DOMAIN-CONTAINING PROTEIN"/>
    <property type="match status" value="1"/>
</dbReference>
<keyword evidence="4" id="KW-1185">Reference proteome</keyword>
<dbReference type="PROSITE" id="PS50858">
    <property type="entry name" value="BSD"/>
    <property type="match status" value="1"/>
</dbReference>
<protein>
    <submittedName>
        <fullName evidence="3">BSD domain</fullName>
    </submittedName>
</protein>
<reference evidence="3 4" key="1">
    <citation type="submission" date="2023-12" db="EMBL/GenBank/DDBJ databases">
        <title>A high-quality genome assembly for Dillenia turbinata (Dilleniales).</title>
        <authorList>
            <person name="Chanderbali A."/>
        </authorList>
    </citation>
    <scope>NUCLEOTIDE SEQUENCE [LARGE SCALE GENOMIC DNA]</scope>
    <source>
        <strain evidence="3">LSX21</strain>
        <tissue evidence="3">Leaf</tissue>
    </source>
</reference>
<evidence type="ECO:0000313" key="4">
    <source>
        <dbReference type="Proteomes" id="UP001370490"/>
    </source>
</evidence>
<dbReference type="SMART" id="SM00751">
    <property type="entry name" value="BSD"/>
    <property type="match status" value="1"/>
</dbReference>
<feature type="compositionally biased region" description="Low complexity" evidence="1">
    <location>
        <begin position="38"/>
        <end position="48"/>
    </location>
</feature>
<evidence type="ECO:0000313" key="3">
    <source>
        <dbReference type="EMBL" id="KAK6939738.1"/>
    </source>
</evidence>
<evidence type="ECO:0000259" key="2">
    <source>
        <dbReference type="PROSITE" id="PS50858"/>
    </source>
</evidence>
<dbReference type="AlphaFoldDB" id="A0AAN8ZMK3"/>
<dbReference type="Gene3D" id="1.10.3970.10">
    <property type="entry name" value="BSD domain"/>
    <property type="match status" value="1"/>
</dbReference>
<feature type="region of interest" description="Disordered" evidence="1">
    <location>
        <begin position="1"/>
        <end position="84"/>
    </location>
</feature>
<comment type="caution">
    <text evidence="3">The sequence shown here is derived from an EMBL/GenBank/DDBJ whole genome shotgun (WGS) entry which is preliminary data.</text>
</comment>
<dbReference type="EMBL" id="JBAMMX010000005">
    <property type="protein sequence ID" value="KAK6939738.1"/>
    <property type="molecule type" value="Genomic_DNA"/>
</dbReference>
<dbReference type="Proteomes" id="UP001370490">
    <property type="component" value="Unassembled WGS sequence"/>
</dbReference>
<dbReference type="Pfam" id="PF03909">
    <property type="entry name" value="BSD"/>
    <property type="match status" value="1"/>
</dbReference>
<dbReference type="SUPFAM" id="SSF140383">
    <property type="entry name" value="BSD domain-like"/>
    <property type="match status" value="1"/>
</dbReference>
<feature type="compositionally biased region" description="Polar residues" evidence="1">
    <location>
        <begin position="49"/>
        <end position="65"/>
    </location>
</feature>
<accession>A0AAN8ZMK3</accession>
<proteinExistence type="predicted"/>
<dbReference type="PANTHER" id="PTHR31923:SF27">
    <property type="entry name" value="BSD DOMAIN-CONTAINING PROTEIN"/>
    <property type="match status" value="1"/>
</dbReference>
<organism evidence="3 4">
    <name type="scientific">Dillenia turbinata</name>
    <dbReference type="NCBI Taxonomy" id="194707"/>
    <lineage>
        <taxon>Eukaryota</taxon>
        <taxon>Viridiplantae</taxon>
        <taxon>Streptophyta</taxon>
        <taxon>Embryophyta</taxon>
        <taxon>Tracheophyta</taxon>
        <taxon>Spermatophyta</taxon>
        <taxon>Magnoliopsida</taxon>
        <taxon>eudicotyledons</taxon>
        <taxon>Gunneridae</taxon>
        <taxon>Pentapetalae</taxon>
        <taxon>Dilleniales</taxon>
        <taxon>Dilleniaceae</taxon>
        <taxon>Dillenia</taxon>
    </lineage>
</organism>
<gene>
    <name evidence="3" type="ORF">RJ641_029269</name>
</gene>
<feature type="region of interest" description="Disordered" evidence="1">
    <location>
        <begin position="97"/>
        <end position="133"/>
    </location>
</feature>
<dbReference type="InterPro" id="IPR005607">
    <property type="entry name" value="BSD_dom"/>
</dbReference>
<feature type="domain" description="BSD" evidence="2">
    <location>
        <begin position="225"/>
        <end position="278"/>
    </location>
</feature>
<evidence type="ECO:0000256" key="1">
    <source>
        <dbReference type="SAM" id="MobiDB-lite"/>
    </source>
</evidence>
<sequence length="458" mass="51725">MSWLARSFANNLLIDEPPDAGDHQNPDQADDDESDVAPSSSLSPTTTTNHISSSRSNAQIENGRSTLEEDLDQGRAGVKEDLSELTQTLTRQLWDVANFLPPPPSQPTSPSLDNPSVSDFPAKESESSPIAGIRSDFAEIGGRFRTGMSAVSEMASNLLSIEELEERNESEAEDEEEEEFEAEVEEEEYYLEIAAGVTEEVLAFASNIAMHPETWLDFPLVDEDYMDDFDMSIAQKEHAYAVEHLLPRLAALRIELCPAHMTEACFWKIYFVLLHSRLNKHDAELLSTPQVVEARKLWRQELQKQTKPELDWKLRSTLYARENLSEDNSPSWYNSHSDHMPFRAFAFDSATSITTDSETEKYPVVNSEMHMIDTPVTEEKLVTGSKDKELLPCPSSRLLIQDYEDDEDDWPEEEYLEYVGVPISLAEAEDVSFSDLEDDLDITMPLKSKKVDPQDISS</sequence>